<reference evidence="10 11" key="1">
    <citation type="submission" date="2015-03" db="EMBL/GenBank/DDBJ databases">
        <title>Genome sequence of Variovorax paradoxus TBEA6.</title>
        <authorList>
            <person name="Poehlein A."/>
            <person name="Schuldes J."/>
            <person name="Wuebbeler J.H."/>
            <person name="Hiessl S."/>
            <person name="Steinbuechel A."/>
            <person name="Daniel R."/>
        </authorList>
    </citation>
    <scope>NUCLEOTIDE SEQUENCE [LARGE SCALE GENOMIC DNA]</scope>
    <source>
        <strain evidence="10 11">TBEA6</strain>
    </source>
</reference>
<dbReference type="GO" id="GO:0016780">
    <property type="term" value="F:phosphotransferase activity, for other substituted phosphate groups"/>
    <property type="evidence" value="ECO:0007669"/>
    <property type="project" value="TreeGrafter"/>
</dbReference>
<dbReference type="PANTHER" id="PTHR30576:SF4">
    <property type="entry name" value="UNDECAPRENYL-PHOSPHATE GALACTOSE PHOSPHOTRANSFERASE"/>
    <property type="match status" value="1"/>
</dbReference>
<dbReference type="EC" id="2.-.-.-" evidence="10"/>
<evidence type="ECO:0000256" key="7">
    <source>
        <dbReference type="ARBA" id="ARBA00023136"/>
    </source>
</evidence>
<evidence type="ECO:0000256" key="5">
    <source>
        <dbReference type="ARBA" id="ARBA00022692"/>
    </source>
</evidence>
<dbReference type="EMBL" id="JZWI01000009">
    <property type="protein sequence ID" value="KLN56732.1"/>
    <property type="molecule type" value="Genomic_DNA"/>
</dbReference>
<evidence type="ECO:0000256" key="4">
    <source>
        <dbReference type="ARBA" id="ARBA00022679"/>
    </source>
</evidence>
<keyword evidence="5 8" id="KW-0812">Transmembrane</keyword>
<dbReference type="InterPro" id="IPR003362">
    <property type="entry name" value="Bact_transf"/>
</dbReference>
<dbReference type="GO" id="GO:0005886">
    <property type="term" value="C:plasma membrane"/>
    <property type="evidence" value="ECO:0007669"/>
    <property type="project" value="UniProtKB-SubCell"/>
</dbReference>
<keyword evidence="6 8" id="KW-1133">Transmembrane helix</keyword>
<dbReference type="RefSeq" id="WP_021005909.1">
    <property type="nucleotide sequence ID" value="NZ_JZWI01000009.1"/>
</dbReference>
<name>A0A0H2M7I2_VARPD</name>
<dbReference type="AlphaFoldDB" id="A0A0H2M7I2"/>
<keyword evidence="4 10" id="KW-0808">Transferase</keyword>
<accession>A0A0H2M7I2</accession>
<comment type="similarity">
    <text evidence="2">Belongs to the bacterial sugar transferase family.</text>
</comment>
<keyword evidence="3" id="KW-1003">Cell membrane</keyword>
<evidence type="ECO:0000313" key="10">
    <source>
        <dbReference type="EMBL" id="KLN56732.1"/>
    </source>
</evidence>
<feature type="domain" description="Bacterial sugar transferase" evidence="9">
    <location>
        <begin position="40"/>
        <end position="230"/>
    </location>
</feature>
<sequence>MTNLRHEESMAPRGEEAIGVIADDLAWIRVRHPAMLRAGKRAVDIAAALFFFCAFGWLYVLIAAGVLITSGAPVLYSQPRFGRGGRVFKFYKFRSMLPNSAQILEEHLRNDPVARQQWDDYQKLEDDPRITRFGKFIRKTSLDELPQFWNVLVGDMSLVGPRPCMLDQKILYGADWSFYCAVRPGITGLWQVSGRNQLSYKKRVALDVSYVETLSVGRDIGIFIRTIWVVAVGHGSR</sequence>
<dbReference type="Proteomes" id="UP000035170">
    <property type="component" value="Unassembled WGS sequence"/>
</dbReference>
<dbReference type="Pfam" id="PF02397">
    <property type="entry name" value="Bac_transf"/>
    <property type="match status" value="1"/>
</dbReference>
<evidence type="ECO:0000256" key="8">
    <source>
        <dbReference type="SAM" id="Phobius"/>
    </source>
</evidence>
<evidence type="ECO:0000313" key="11">
    <source>
        <dbReference type="Proteomes" id="UP000035170"/>
    </source>
</evidence>
<keyword evidence="7 8" id="KW-0472">Membrane</keyword>
<evidence type="ECO:0000256" key="6">
    <source>
        <dbReference type="ARBA" id="ARBA00022989"/>
    </source>
</evidence>
<evidence type="ECO:0000256" key="2">
    <source>
        <dbReference type="ARBA" id="ARBA00006464"/>
    </source>
</evidence>
<proteinExistence type="inferred from homology"/>
<comment type="caution">
    <text evidence="10">The sequence shown here is derived from an EMBL/GenBank/DDBJ whole genome shotgun (WGS) entry which is preliminary data.</text>
</comment>
<dbReference type="PATRIC" id="fig|34073.19.peg.1982"/>
<evidence type="ECO:0000256" key="3">
    <source>
        <dbReference type="ARBA" id="ARBA00022475"/>
    </source>
</evidence>
<evidence type="ECO:0000256" key="1">
    <source>
        <dbReference type="ARBA" id="ARBA00004236"/>
    </source>
</evidence>
<protein>
    <submittedName>
        <fullName evidence="10">Putative sugar transferase EpsL</fullName>
        <ecNumber evidence="10">2.-.-.-</ecNumber>
    </submittedName>
</protein>
<keyword evidence="11" id="KW-1185">Reference proteome</keyword>
<comment type="subcellular location">
    <subcellularLocation>
        <location evidence="1">Cell membrane</location>
    </subcellularLocation>
</comment>
<feature type="transmembrane region" description="Helical" evidence="8">
    <location>
        <begin position="45"/>
        <end position="68"/>
    </location>
</feature>
<evidence type="ECO:0000259" key="9">
    <source>
        <dbReference type="Pfam" id="PF02397"/>
    </source>
</evidence>
<organism evidence="10 11">
    <name type="scientific">Variovorax paradoxus</name>
    <dbReference type="NCBI Taxonomy" id="34073"/>
    <lineage>
        <taxon>Bacteria</taxon>
        <taxon>Pseudomonadati</taxon>
        <taxon>Pseudomonadota</taxon>
        <taxon>Betaproteobacteria</taxon>
        <taxon>Burkholderiales</taxon>
        <taxon>Comamonadaceae</taxon>
        <taxon>Variovorax</taxon>
    </lineage>
</organism>
<gene>
    <name evidence="10" type="primary">epsL1</name>
    <name evidence="10" type="ORF">VPARA_19340</name>
</gene>
<dbReference type="PANTHER" id="PTHR30576">
    <property type="entry name" value="COLANIC BIOSYNTHESIS UDP-GLUCOSE LIPID CARRIER TRANSFERASE"/>
    <property type="match status" value="1"/>
</dbReference>